<comment type="similarity">
    <text evidence="2">Belongs to the CDP-glycerol glycerophosphotransferase family.</text>
</comment>
<reference evidence="7" key="1">
    <citation type="submission" date="2017-12" db="EMBL/GenBank/DDBJ databases">
        <title>Genome sequencing and analysis.</title>
        <authorList>
            <person name="Huang Y.-T."/>
        </authorList>
    </citation>
    <scope>NUCLEOTIDE SEQUENCE</scope>
    <source>
        <strain evidence="7">VGH116</strain>
    </source>
</reference>
<dbReference type="AlphaFoldDB" id="A0A8I0Q0U0"/>
<keyword evidence="4" id="KW-0808">Transferase</keyword>
<comment type="caution">
    <text evidence="7">The sequence shown here is derived from an EMBL/GenBank/DDBJ whole genome shotgun (WGS) entry which is preliminary data.</text>
</comment>
<dbReference type="EMBL" id="PKLF01000005">
    <property type="protein sequence ID" value="MBE8612154.1"/>
    <property type="molecule type" value="Genomic_DNA"/>
</dbReference>
<gene>
    <name evidence="7" type="ORF">CYG68_06945</name>
</gene>
<evidence type="ECO:0000313" key="8">
    <source>
        <dbReference type="Proteomes" id="UP000650477"/>
    </source>
</evidence>
<keyword evidence="6" id="KW-0472">Membrane</keyword>
<dbReference type="PANTHER" id="PTHR37316:SF3">
    <property type="entry name" value="TEICHOIC ACID GLYCEROL-PHOSPHATE TRANSFERASE"/>
    <property type="match status" value="1"/>
</dbReference>
<evidence type="ECO:0000256" key="6">
    <source>
        <dbReference type="ARBA" id="ARBA00023136"/>
    </source>
</evidence>
<accession>A0A8I0Q0U0</accession>
<dbReference type="InterPro" id="IPR051612">
    <property type="entry name" value="Teichoic_Acid_Biosynth"/>
</dbReference>
<dbReference type="InterPro" id="IPR043149">
    <property type="entry name" value="TagF_N"/>
</dbReference>
<comment type="subcellular location">
    <subcellularLocation>
        <location evidence="1">Cell membrane</location>
        <topology evidence="1">Peripheral membrane protein</topology>
    </subcellularLocation>
</comment>
<evidence type="ECO:0000256" key="1">
    <source>
        <dbReference type="ARBA" id="ARBA00004202"/>
    </source>
</evidence>
<evidence type="ECO:0008006" key="9">
    <source>
        <dbReference type="Google" id="ProtNLM"/>
    </source>
</evidence>
<sequence length="390" mass="46561">MNKHKYTIIRIKEIIKGYLFYIVSFLFPQDKNSIILNSTFNNNFSDNTKAYFEYLIKIMPEKKIHFILNNKRERERLNTFYNGNYFITNFKFRDIFLILKSYYWICATMELPLSGFYYRKRKKVIHLGHGMPYKCAGLSEKKISWYKRLYFQLVTSNFTFSIATTDFFKPIIADIYSLDENRVILMPQPKTAWLADSEQIKIKSKSNFNILYAPTWRPYAKTELFPFPDQDINILNDFLEKNGIVIWLRLHPDFNDDNSVRNIISDNIKLFSSHDYPDINKYLKSFSCLITDYSSIYFDYLLLDRPTIFLDYDEDIYKKNVGLISNYKKIKLDTSVKSLNEFKKIILSIKKSPNLYQHDIERINKSTSYPIPIDDIYNKITEIIFSPRSK</sequence>
<protein>
    <recommendedName>
        <fullName evidence="9">CDP-glycerol:poly(Glycerophosphate) glycerophosphotransferase</fullName>
    </recommendedName>
</protein>
<dbReference type="GO" id="GO:0005886">
    <property type="term" value="C:plasma membrane"/>
    <property type="evidence" value="ECO:0007669"/>
    <property type="project" value="UniProtKB-SubCell"/>
</dbReference>
<dbReference type="SUPFAM" id="SSF53756">
    <property type="entry name" value="UDP-Glycosyltransferase/glycogen phosphorylase"/>
    <property type="match status" value="1"/>
</dbReference>
<evidence type="ECO:0000313" key="7">
    <source>
        <dbReference type="EMBL" id="MBE8612154.1"/>
    </source>
</evidence>
<name>A0A8I0Q0U0_MORMO</name>
<evidence type="ECO:0000256" key="4">
    <source>
        <dbReference type="ARBA" id="ARBA00022679"/>
    </source>
</evidence>
<keyword evidence="5" id="KW-0777">Teichoic acid biosynthesis</keyword>
<dbReference type="GO" id="GO:0019350">
    <property type="term" value="P:teichoic acid biosynthetic process"/>
    <property type="evidence" value="ECO:0007669"/>
    <property type="project" value="UniProtKB-KW"/>
</dbReference>
<dbReference type="InterPro" id="IPR007554">
    <property type="entry name" value="Glycerophosphate_synth"/>
</dbReference>
<dbReference type="PANTHER" id="PTHR37316">
    <property type="entry name" value="TEICHOIC ACID GLYCEROL-PHOSPHATE PRIMASE"/>
    <property type="match status" value="1"/>
</dbReference>
<evidence type="ECO:0000256" key="5">
    <source>
        <dbReference type="ARBA" id="ARBA00022944"/>
    </source>
</evidence>
<dbReference type="Proteomes" id="UP000650477">
    <property type="component" value="Unassembled WGS sequence"/>
</dbReference>
<dbReference type="GO" id="GO:0047355">
    <property type="term" value="F:CDP-glycerol glycerophosphotransferase activity"/>
    <property type="evidence" value="ECO:0007669"/>
    <property type="project" value="InterPro"/>
</dbReference>
<proteinExistence type="inferred from homology"/>
<dbReference type="InterPro" id="IPR043148">
    <property type="entry name" value="TagF_C"/>
</dbReference>
<dbReference type="Gene3D" id="3.40.50.12580">
    <property type="match status" value="1"/>
</dbReference>
<dbReference type="Pfam" id="PF04464">
    <property type="entry name" value="Glyphos_transf"/>
    <property type="match status" value="1"/>
</dbReference>
<keyword evidence="3" id="KW-1003">Cell membrane</keyword>
<evidence type="ECO:0000256" key="2">
    <source>
        <dbReference type="ARBA" id="ARBA00010488"/>
    </source>
</evidence>
<dbReference type="RefSeq" id="WP_126324187.1">
    <property type="nucleotide sequence ID" value="NZ_CAXOPJ010000005.1"/>
</dbReference>
<dbReference type="Gene3D" id="3.40.50.11820">
    <property type="match status" value="1"/>
</dbReference>
<evidence type="ECO:0000256" key="3">
    <source>
        <dbReference type="ARBA" id="ARBA00022475"/>
    </source>
</evidence>
<organism evidence="7 8">
    <name type="scientific">Morganella morganii</name>
    <name type="common">Proteus morganii</name>
    <dbReference type="NCBI Taxonomy" id="582"/>
    <lineage>
        <taxon>Bacteria</taxon>
        <taxon>Pseudomonadati</taxon>
        <taxon>Pseudomonadota</taxon>
        <taxon>Gammaproteobacteria</taxon>
        <taxon>Enterobacterales</taxon>
        <taxon>Morganellaceae</taxon>
        <taxon>Morganella</taxon>
    </lineage>
</organism>